<feature type="transmembrane region" description="Helical" evidence="1">
    <location>
        <begin position="6"/>
        <end position="25"/>
    </location>
</feature>
<reference evidence="2 3" key="1">
    <citation type="submission" date="2018-06" db="EMBL/GenBank/DDBJ databases">
        <authorList>
            <consortium name="Pathogen Informatics"/>
            <person name="Doyle S."/>
        </authorList>
    </citation>
    <scope>NUCLEOTIDE SEQUENCE [LARGE SCALE GENOMIC DNA]</scope>
    <source>
        <strain evidence="2 3">NCTC11296</strain>
    </source>
</reference>
<keyword evidence="1" id="KW-1133">Transmembrane helix</keyword>
<gene>
    <name evidence="2" type="ORF">NCTC11296_01754</name>
</gene>
<keyword evidence="1" id="KW-0812">Transmembrane</keyword>
<proteinExistence type="predicted"/>
<evidence type="ECO:0000313" key="3">
    <source>
        <dbReference type="Proteomes" id="UP000254465"/>
    </source>
</evidence>
<name>A0A377I9W7_AVIPA</name>
<dbReference type="RefSeq" id="WP_017806762.1">
    <property type="nucleotide sequence ID" value="NZ_PQVK01000154.1"/>
</dbReference>
<sequence>MVDLLQVIFYLICIGVMCLVGNVMYESKKLLKRQQDQVERQIKKLQSDNKE</sequence>
<protein>
    <submittedName>
        <fullName evidence="2">Uncharacterized protein</fullName>
    </submittedName>
</protein>
<organism evidence="2 3">
    <name type="scientific">Avibacterium paragallinarum</name>
    <name type="common">Haemophilus gallinarum</name>
    <dbReference type="NCBI Taxonomy" id="728"/>
    <lineage>
        <taxon>Bacteria</taxon>
        <taxon>Pseudomonadati</taxon>
        <taxon>Pseudomonadota</taxon>
        <taxon>Gammaproteobacteria</taxon>
        <taxon>Pasteurellales</taxon>
        <taxon>Pasteurellaceae</taxon>
        <taxon>Avibacterium</taxon>
    </lineage>
</organism>
<accession>A0A377I9W7</accession>
<evidence type="ECO:0000256" key="1">
    <source>
        <dbReference type="SAM" id="Phobius"/>
    </source>
</evidence>
<evidence type="ECO:0000313" key="2">
    <source>
        <dbReference type="EMBL" id="STO71840.1"/>
    </source>
</evidence>
<dbReference type="AlphaFoldDB" id="A0A377I9W7"/>
<keyword evidence="1" id="KW-0472">Membrane</keyword>
<dbReference type="Proteomes" id="UP000254465">
    <property type="component" value="Unassembled WGS sequence"/>
</dbReference>
<dbReference type="EMBL" id="UGHK01000002">
    <property type="protein sequence ID" value="STO71840.1"/>
    <property type="molecule type" value="Genomic_DNA"/>
</dbReference>